<feature type="non-terminal residue" evidence="2">
    <location>
        <position position="234"/>
    </location>
</feature>
<feature type="compositionally biased region" description="Polar residues" evidence="1">
    <location>
        <begin position="20"/>
        <end position="29"/>
    </location>
</feature>
<evidence type="ECO:0000313" key="2">
    <source>
        <dbReference type="EMBL" id="CAG7822649.1"/>
    </source>
</evidence>
<accession>A0A8J2LH20</accession>
<dbReference type="EMBL" id="CAJVCH010527012">
    <property type="protein sequence ID" value="CAG7822649.1"/>
    <property type="molecule type" value="Genomic_DNA"/>
</dbReference>
<dbReference type="AlphaFoldDB" id="A0A8J2LH20"/>
<dbReference type="Proteomes" id="UP000708208">
    <property type="component" value="Unassembled WGS sequence"/>
</dbReference>
<evidence type="ECO:0000256" key="1">
    <source>
        <dbReference type="SAM" id="MobiDB-lite"/>
    </source>
</evidence>
<name>A0A8J2LH20_9HEXA</name>
<proteinExistence type="predicted"/>
<organism evidence="2 3">
    <name type="scientific">Allacma fusca</name>
    <dbReference type="NCBI Taxonomy" id="39272"/>
    <lineage>
        <taxon>Eukaryota</taxon>
        <taxon>Metazoa</taxon>
        <taxon>Ecdysozoa</taxon>
        <taxon>Arthropoda</taxon>
        <taxon>Hexapoda</taxon>
        <taxon>Collembola</taxon>
        <taxon>Symphypleona</taxon>
        <taxon>Sminthuridae</taxon>
        <taxon>Allacma</taxon>
    </lineage>
</organism>
<comment type="caution">
    <text evidence="2">The sequence shown here is derived from an EMBL/GenBank/DDBJ whole genome shotgun (WGS) entry which is preliminary data.</text>
</comment>
<reference evidence="2" key="1">
    <citation type="submission" date="2021-06" db="EMBL/GenBank/DDBJ databases">
        <authorList>
            <person name="Hodson N. C."/>
            <person name="Mongue J. A."/>
            <person name="Jaron S. K."/>
        </authorList>
    </citation>
    <scope>NUCLEOTIDE SEQUENCE</scope>
</reference>
<sequence>ALTEQASKKIDEFFDRNIENPKSVTSLGENTTSPPNSTTNAIKKTLESRPKKLKTLIGKSPLLRESSPKLRATNAYLIRNLNIFRKRYGCEPKFLEPFYPINSYPFFFTAVAHVTPTGDMPSAIFANDILLLGDGHAEGIARRLMQGKTFSETLDPKLYRRDMTVQMLIDYLSEFKSLPSKIMLAIGTYEAHIGTDGETFDKAMHNLCKLLAKFQVTDVYFLPLISNATHRAPI</sequence>
<feature type="region of interest" description="Disordered" evidence="1">
    <location>
        <begin position="20"/>
        <end position="41"/>
    </location>
</feature>
<keyword evidence="3" id="KW-1185">Reference proteome</keyword>
<protein>
    <submittedName>
        <fullName evidence="2">Uncharacterized protein</fullName>
    </submittedName>
</protein>
<evidence type="ECO:0000313" key="3">
    <source>
        <dbReference type="Proteomes" id="UP000708208"/>
    </source>
</evidence>
<feature type="non-terminal residue" evidence="2">
    <location>
        <position position="1"/>
    </location>
</feature>
<gene>
    <name evidence="2" type="ORF">AFUS01_LOCUS32910</name>
</gene>
<dbReference type="OrthoDB" id="8293896at2759"/>
<feature type="compositionally biased region" description="Low complexity" evidence="1">
    <location>
        <begin position="30"/>
        <end position="40"/>
    </location>
</feature>